<gene>
    <name evidence="1" type="ORF">C1SCF055_LOCUS22983</name>
</gene>
<proteinExistence type="predicted"/>
<dbReference type="Proteomes" id="UP001152797">
    <property type="component" value="Unassembled WGS sequence"/>
</dbReference>
<feature type="non-terminal residue" evidence="1">
    <location>
        <position position="1"/>
    </location>
</feature>
<sequence>VLVFLESPSPDLCWNLTEPPDLERIRSSDTAPILLLSLDQLGVKFNIQGIMQKVRRWLVESEEREAAEAETDEDVVAQWTSMLFFS</sequence>
<dbReference type="EMBL" id="CAMXCT020002222">
    <property type="protein sequence ID" value="CAL1149884.1"/>
    <property type="molecule type" value="Genomic_DNA"/>
</dbReference>
<protein>
    <submittedName>
        <fullName evidence="1">Uncharacterized protein</fullName>
    </submittedName>
</protein>
<dbReference type="EMBL" id="CAMXCT010002222">
    <property type="protein sequence ID" value="CAI3996509.1"/>
    <property type="molecule type" value="Genomic_DNA"/>
</dbReference>
<dbReference type="AlphaFoldDB" id="A0A9P1CQK3"/>
<keyword evidence="3" id="KW-1185">Reference proteome</keyword>
<evidence type="ECO:0000313" key="2">
    <source>
        <dbReference type="EMBL" id="CAL1149884.1"/>
    </source>
</evidence>
<evidence type="ECO:0000313" key="3">
    <source>
        <dbReference type="Proteomes" id="UP001152797"/>
    </source>
</evidence>
<dbReference type="EMBL" id="CAMXCT030002222">
    <property type="protein sequence ID" value="CAL4783821.1"/>
    <property type="molecule type" value="Genomic_DNA"/>
</dbReference>
<accession>A0A9P1CQK3</accession>
<reference evidence="1" key="1">
    <citation type="submission" date="2022-10" db="EMBL/GenBank/DDBJ databases">
        <authorList>
            <person name="Chen Y."/>
            <person name="Dougan E. K."/>
            <person name="Chan C."/>
            <person name="Rhodes N."/>
            <person name="Thang M."/>
        </authorList>
    </citation>
    <scope>NUCLEOTIDE SEQUENCE</scope>
</reference>
<comment type="caution">
    <text evidence="1">The sequence shown here is derived from an EMBL/GenBank/DDBJ whole genome shotgun (WGS) entry which is preliminary data.</text>
</comment>
<name>A0A9P1CQK3_9DINO</name>
<feature type="non-terminal residue" evidence="1">
    <location>
        <position position="86"/>
    </location>
</feature>
<reference evidence="2" key="2">
    <citation type="submission" date="2024-04" db="EMBL/GenBank/DDBJ databases">
        <authorList>
            <person name="Chen Y."/>
            <person name="Shah S."/>
            <person name="Dougan E. K."/>
            <person name="Thang M."/>
            <person name="Chan C."/>
        </authorList>
    </citation>
    <scope>NUCLEOTIDE SEQUENCE [LARGE SCALE GENOMIC DNA]</scope>
</reference>
<organism evidence="1">
    <name type="scientific">Cladocopium goreaui</name>
    <dbReference type="NCBI Taxonomy" id="2562237"/>
    <lineage>
        <taxon>Eukaryota</taxon>
        <taxon>Sar</taxon>
        <taxon>Alveolata</taxon>
        <taxon>Dinophyceae</taxon>
        <taxon>Suessiales</taxon>
        <taxon>Symbiodiniaceae</taxon>
        <taxon>Cladocopium</taxon>
    </lineage>
</organism>
<evidence type="ECO:0000313" key="1">
    <source>
        <dbReference type="EMBL" id="CAI3996509.1"/>
    </source>
</evidence>